<comment type="caution">
    <text evidence="11">The sequence shown here is derived from an EMBL/GenBank/DDBJ whole genome shotgun (WGS) entry which is preliminary data.</text>
</comment>
<evidence type="ECO:0000256" key="6">
    <source>
        <dbReference type="ARBA" id="ARBA00023242"/>
    </source>
</evidence>
<feature type="compositionally biased region" description="Acidic residues" evidence="9">
    <location>
        <begin position="50"/>
        <end position="59"/>
    </location>
</feature>
<evidence type="ECO:0000259" key="10">
    <source>
        <dbReference type="PROSITE" id="PS50157"/>
    </source>
</evidence>
<evidence type="ECO:0000256" key="1">
    <source>
        <dbReference type="ARBA" id="ARBA00004123"/>
    </source>
</evidence>
<dbReference type="PROSITE" id="PS00028">
    <property type="entry name" value="ZINC_FINGER_C2H2_1"/>
    <property type="match status" value="2"/>
</dbReference>
<dbReference type="InterPro" id="IPR013087">
    <property type="entry name" value="Znf_C2H2_type"/>
</dbReference>
<dbReference type="InterPro" id="IPR043359">
    <property type="entry name" value="GLI-like"/>
</dbReference>
<keyword evidence="4 7" id="KW-0863">Zinc-finger</keyword>
<feature type="compositionally biased region" description="Polar residues" evidence="9">
    <location>
        <begin position="19"/>
        <end position="37"/>
    </location>
</feature>
<sequence>MASEDVVFVHTVPVPRTGSGHSSPASEQPSGSFSPAVSTEVPGGAPTADASDEDDDDYDSQGTPKLLTHFHEFRDSDDSVTCKWEGCSQVFTHLPTLIEHIHSEHIGVNKSNYTCQWETCQRRGMPQTSRFALISHIRSHTGEKPFTCARPECDKSFTRSDALAKHMRLQHNISPPLPGRGGSRKRKRGPDDTVDKESTKTPPPPPQPAPLAPQSSFSSFKVEPTTPLEADDPTAVQSTTSVMDPRDFDAQAPLPPRLSPISVGIRSSPPPPARVPENSSVVNTSASGGNGNGSSAPEEPPITMESLPPYLRARYVPTTHQIMGRSPELTMYLLMKAKHRYALQQHEKLKEELNAVRVELKKEKDAKEGALDGVLRGARAEHLIEPIPLPPTVNSAPTPIPLDHNHTSVLNATTMYIANGNNYNNYYRVRSEAPGA</sequence>
<evidence type="ECO:0000313" key="11">
    <source>
        <dbReference type="EMBL" id="KAJ7625546.1"/>
    </source>
</evidence>
<evidence type="ECO:0000256" key="5">
    <source>
        <dbReference type="ARBA" id="ARBA00022833"/>
    </source>
</evidence>
<dbReference type="EMBL" id="JARKIF010000012">
    <property type="protein sequence ID" value="KAJ7625546.1"/>
    <property type="molecule type" value="Genomic_DNA"/>
</dbReference>
<reference evidence="11" key="1">
    <citation type="submission" date="2023-03" db="EMBL/GenBank/DDBJ databases">
        <title>Massive genome expansion in bonnet fungi (Mycena s.s.) driven by repeated elements and novel gene families across ecological guilds.</title>
        <authorList>
            <consortium name="Lawrence Berkeley National Laboratory"/>
            <person name="Harder C.B."/>
            <person name="Miyauchi S."/>
            <person name="Viragh M."/>
            <person name="Kuo A."/>
            <person name="Thoen E."/>
            <person name="Andreopoulos B."/>
            <person name="Lu D."/>
            <person name="Skrede I."/>
            <person name="Drula E."/>
            <person name="Henrissat B."/>
            <person name="Morin E."/>
            <person name="Kohler A."/>
            <person name="Barry K."/>
            <person name="LaButti K."/>
            <person name="Morin E."/>
            <person name="Salamov A."/>
            <person name="Lipzen A."/>
            <person name="Mereny Z."/>
            <person name="Hegedus B."/>
            <person name="Baldrian P."/>
            <person name="Stursova M."/>
            <person name="Weitz H."/>
            <person name="Taylor A."/>
            <person name="Grigoriev I.V."/>
            <person name="Nagy L.G."/>
            <person name="Martin F."/>
            <person name="Kauserud H."/>
        </authorList>
    </citation>
    <scope>NUCLEOTIDE SEQUENCE</scope>
    <source>
        <strain evidence="11">9284</strain>
    </source>
</reference>
<comment type="subcellular location">
    <subcellularLocation>
        <location evidence="1">Nucleus</location>
    </subcellularLocation>
</comment>
<dbReference type="GO" id="GO:0000981">
    <property type="term" value="F:DNA-binding transcription factor activity, RNA polymerase II-specific"/>
    <property type="evidence" value="ECO:0007669"/>
    <property type="project" value="TreeGrafter"/>
</dbReference>
<name>A0AAD7BMS7_9AGAR</name>
<evidence type="ECO:0000256" key="9">
    <source>
        <dbReference type="SAM" id="MobiDB-lite"/>
    </source>
</evidence>
<dbReference type="InterPro" id="IPR056436">
    <property type="entry name" value="Znf-C2H2_ZIC1-5/GLI1-3-like"/>
</dbReference>
<dbReference type="GO" id="GO:0000978">
    <property type="term" value="F:RNA polymerase II cis-regulatory region sequence-specific DNA binding"/>
    <property type="evidence" value="ECO:0007669"/>
    <property type="project" value="TreeGrafter"/>
</dbReference>
<dbReference type="PANTHER" id="PTHR45718">
    <property type="entry name" value="TRANSCRIPTIONAL ACTIVATOR CUBITUS INTERRUPTUS"/>
    <property type="match status" value="1"/>
</dbReference>
<dbReference type="Proteomes" id="UP001221142">
    <property type="component" value="Unassembled WGS sequence"/>
</dbReference>
<feature type="domain" description="C2H2-type" evidence="10">
    <location>
        <begin position="113"/>
        <end position="145"/>
    </location>
</feature>
<evidence type="ECO:0000313" key="12">
    <source>
        <dbReference type="Proteomes" id="UP001221142"/>
    </source>
</evidence>
<feature type="coiled-coil region" evidence="8">
    <location>
        <begin position="343"/>
        <end position="370"/>
    </location>
</feature>
<dbReference type="FunFam" id="3.30.160.60:FF:000031">
    <property type="entry name" value="GLI family zinc finger 3"/>
    <property type="match status" value="1"/>
</dbReference>
<dbReference type="GO" id="GO:0008270">
    <property type="term" value="F:zinc ion binding"/>
    <property type="evidence" value="ECO:0007669"/>
    <property type="project" value="UniProtKB-KW"/>
</dbReference>
<evidence type="ECO:0000256" key="3">
    <source>
        <dbReference type="ARBA" id="ARBA00022737"/>
    </source>
</evidence>
<organism evidence="11 12">
    <name type="scientific">Roridomyces roridus</name>
    <dbReference type="NCBI Taxonomy" id="1738132"/>
    <lineage>
        <taxon>Eukaryota</taxon>
        <taxon>Fungi</taxon>
        <taxon>Dikarya</taxon>
        <taxon>Basidiomycota</taxon>
        <taxon>Agaricomycotina</taxon>
        <taxon>Agaricomycetes</taxon>
        <taxon>Agaricomycetidae</taxon>
        <taxon>Agaricales</taxon>
        <taxon>Marasmiineae</taxon>
        <taxon>Mycenaceae</taxon>
        <taxon>Roridomyces</taxon>
    </lineage>
</organism>
<feature type="compositionally biased region" description="Low complexity" evidence="9">
    <location>
        <begin position="278"/>
        <end position="287"/>
    </location>
</feature>
<dbReference type="SMART" id="SM00355">
    <property type="entry name" value="ZnF_C2H2"/>
    <property type="match status" value="3"/>
</dbReference>
<dbReference type="Pfam" id="PF23561">
    <property type="entry name" value="zf-C2H2_15"/>
    <property type="match status" value="1"/>
</dbReference>
<dbReference type="AlphaFoldDB" id="A0AAD7BMS7"/>
<keyword evidence="3" id="KW-0677">Repeat</keyword>
<feature type="compositionally biased region" description="Pro residues" evidence="9">
    <location>
        <begin position="201"/>
        <end position="211"/>
    </location>
</feature>
<accession>A0AAD7BMS7</accession>
<keyword evidence="5" id="KW-0862">Zinc</keyword>
<dbReference type="Pfam" id="PF00096">
    <property type="entry name" value="zf-C2H2"/>
    <property type="match status" value="1"/>
</dbReference>
<keyword evidence="12" id="KW-1185">Reference proteome</keyword>
<gene>
    <name evidence="11" type="ORF">FB45DRAFT_1029905</name>
</gene>
<dbReference type="SUPFAM" id="SSF57667">
    <property type="entry name" value="beta-beta-alpha zinc fingers"/>
    <property type="match status" value="2"/>
</dbReference>
<evidence type="ECO:0000256" key="2">
    <source>
        <dbReference type="ARBA" id="ARBA00022723"/>
    </source>
</evidence>
<keyword evidence="2" id="KW-0479">Metal-binding</keyword>
<dbReference type="Gene3D" id="3.30.160.60">
    <property type="entry name" value="Classic Zinc Finger"/>
    <property type="match status" value="3"/>
</dbReference>
<feature type="region of interest" description="Disordered" evidence="9">
    <location>
        <begin position="1"/>
        <end position="64"/>
    </location>
</feature>
<dbReference type="PROSITE" id="PS50157">
    <property type="entry name" value="ZINC_FINGER_C2H2_2"/>
    <property type="match status" value="2"/>
</dbReference>
<keyword evidence="8" id="KW-0175">Coiled coil</keyword>
<keyword evidence="6" id="KW-0539">Nucleus</keyword>
<proteinExistence type="predicted"/>
<dbReference type="FunFam" id="3.30.160.60:FF:000201">
    <property type="entry name" value="C2H2 finger domain protein (Gli3)"/>
    <property type="match status" value="1"/>
</dbReference>
<evidence type="ECO:0000256" key="8">
    <source>
        <dbReference type="SAM" id="Coils"/>
    </source>
</evidence>
<evidence type="ECO:0000256" key="7">
    <source>
        <dbReference type="PROSITE-ProRule" id="PRU00042"/>
    </source>
</evidence>
<protein>
    <recommendedName>
        <fullName evidence="10">C2H2-type domain-containing protein</fullName>
    </recommendedName>
</protein>
<dbReference type="PANTHER" id="PTHR45718:SF4">
    <property type="entry name" value="TRANSCRIPTIONAL ACTIVATOR CUBITUS INTERRUPTUS"/>
    <property type="match status" value="1"/>
</dbReference>
<dbReference type="InterPro" id="IPR036236">
    <property type="entry name" value="Znf_C2H2_sf"/>
</dbReference>
<feature type="domain" description="C2H2-type" evidence="10">
    <location>
        <begin position="146"/>
        <end position="176"/>
    </location>
</feature>
<feature type="compositionally biased region" description="Basic and acidic residues" evidence="9">
    <location>
        <begin position="189"/>
        <end position="199"/>
    </location>
</feature>
<dbReference type="GO" id="GO:0005634">
    <property type="term" value="C:nucleus"/>
    <property type="evidence" value="ECO:0007669"/>
    <property type="project" value="UniProtKB-SubCell"/>
</dbReference>
<evidence type="ECO:0000256" key="4">
    <source>
        <dbReference type="ARBA" id="ARBA00022771"/>
    </source>
</evidence>
<feature type="region of interest" description="Disordered" evidence="9">
    <location>
        <begin position="168"/>
        <end position="303"/>
    </location>
</feature>